<dbReference type="AlphaFoldDB" id="C5R825"/>
<dbReference type="RefSeq" id="WP_002829037.1">
    <property type="nucleotide sequence ID" value="NZ_GG697136.1"/>
</dbReference>
<proteinExistence type="predicted"/>
<accession>C5R825</accession>
<dbReference type="EMBL" id="ACKU01000004">
    <property type="protein sequence ID" value="EER75609.1"/>
    <property type="molecule type" value="Genomic_DNA"/>
</dbReference>
<dbReference type="HOGENOM" id="CLU_3086186_0_0_9"/>
<protein>
    <submittedName>
        <fullName evidence="1">Uncharacterized protein</fullName>
    </submittedName>
</protein>
<name>C5R825_WEIPA</name>
<gene>
    <name evidence="1" type="ORF">HMPREF0877_0120</name>
</gene>
<organism evidence="1 2">
    <name type="scientific">Weissella paramesenteroides ATCC 33313</name>
    <dbReference type="NCBI Taxonomy" id="585506"/>
    <lineage>
        <taxon>Bacteria</taxon>
        <taxon>Bacillati</taxon>
        <taxon>Bacillota</taxon>
        <taxon>Bacilli</taxon>
        <taxon>Lactobacillales</taxon>
        <taxon>Lactobacillaceae</taxon>
        <taxon>Weissella</taxon>
    </lineage>
</organism>
<dbReference type="Proteomes" id="UP000004528">
    <property type="component" value="Unassembled WGS sequence"/>
</dbReference>
<comment type="caution">
    <text evidence="1">The sequence shown here is derived from an EMBL/GenBank/DDBJ whole genome shotgun (WGS) entry which is preliminary data.</text>
</comment>
<sequence length="52" mass="5818">MDNKFVKVELSQFMVAAIMQKFALYDEDGDLITDADEYGSIVVEGQLVEGDE</sequence>
<reference evidence="1 2" key="1">
    <citation type="submission" date="2009-04" db="EMBL/GenBank/DDBJ databases">
        <authorList>
            <person name="Qin X."/>
            <person name="Bachman B."/>
            <person name="Battles P."/>
            <person name="Bell A."/>
            <person name="Bess C."/>
            <person name="Bickham C."/>
            <person name="Chaboub L."/>
            <person name="Chen D."/>
            <person name="Coyle M."/>
            <person name="Deiros D.R."/>
            <person name="Dinh H."/>
            <person name="Forbes L."/>
            <person name="Fowler G."/>
            <person name="Francisco L."/>
            <person name="Fu Q."/>
            <person name="Gubbala S."/>
            <person name="Hale W."/>
            <person name="Han Y."/>
            <person name="Hemphill L."/>
            <person name="Highlander S.K."/>
            <person name="Hirani K."/>
            <person name="Hogues M."/>
            <person name="Jackson L."/>
            <person name="Jakkamsetti A."/>
            <person name="Javaid M."/>
            <person name="Jiang H."/>
            <person name="Korchina V."/>
            <person name="Kovar C."/>
            <person name="Lara F."/>
            <person name="Lee S."/>
            <person name="Mata R."/>
            <person name="Mathew T."/>
            <person name="Moen C."/>
            <person name="Morales K."/>
            <person name="Munidasa M."/>
            <person name="Nazareth L."/>
            <person name="Ngo R."/>
            <person name="Nguyen L."/>
            <person name="Okwuonu G."/>
            <person name="Ongeri F."/>
            <person name="Patil S."/>
            <person name="Petrosino J."/>
            <person name="Pham C."/>
            <person name="Pham P."/>
            <person name="Pu L.-L."/>
            <person name="Puazo M."/>
            <person name="Raj R."/>
            <person name="Reid J."/>
            <person name="Rouhana J."/>
            <person name="Saada N."/>
            <person name="Shang Y."/>
            <person name="Simmons D."/>
            <person name="Thornton R."/>
            <person name="Warren J."/>
            <person name="Weissenberger G."/>
            <person name="Zhang J."/>
            <person name="Zhang L."/>
            <person name="Zhou C."/>
            <person name="Zhu D."/>
            <person name="Muzny D."/>
            <person name="Worley K."/>
            <person name="Gibbs R."/>
        </authorList>
    </citation>
    <scope>NUCLEOTIDE SEQUENCE [LARGE SCALE GENOMIC DNA]</scope>
    <source>
        <strain evidence="1 2">ATCC 33313</strain>
    </source>
</reference>
<keyword evidence="2" id="KW-1185">Reference proteome</keyword>
<evidence type="ECO:0000313" key="1">
    <source>
        <dbReference type="EMBL" id="EER75609.1"/>
    </source>
</evidence>
<dbReference type="STRING" id="585506.HMPREF0877_0120"/>
<evidence type="ECO:0000313" key="2">
    <source>
        <dbReference type="Proteomes" id="UP000004528"/>
    </source>
</evidence>